<evidence type="ECO:0000256" key="6">
    <source>
        <dbReference type="ARBA" id="ARBA00022723"/>
    </source>
</evidence>
<evidence type="ECO:0000259" key="13">
    <source>
        <dbReference type="Pfam" id="PF01431"/>
    </source>
</evidence>
<dbReference type="GO" id="GO:0004222">
    <property type="term" value="F:metalloendopeptidase activity"/>
    <property type="evidence" value="ECO:0007669"/>
    <property type="project" value="InterPro"/>
</dbReference>
<dbReference type="InterPro" id="IPR018497">
    <property type="entry name" value="Peptidase_M13_C"/>
</dbReference>
<dbReference type="Gene3D" id="3.40.390.10">
    <property type="entry name" value="Collagenase (Catalytic Domain)"/>
    <property type="match status" value="2"/>
</dbReference>
<dbReference type="InterPro" id="IPR000718">
    <property type="entry name" value="Peptidase_M13"/>
</dbReference>
<dbReference type="AlphaFoldDB" id="A0AAQ4F9B5"/>
<dbReference type="GO" id="GO:0046872">
    <property type="term" value="F:metal ion binding"/>
    <property type="evidence" value="ECO:0007669"/>
    <property type="project" value="UniProtKB-KW"/>
</dbReference>
<evidence type="ECO:0000259" key="12">
    <source>
        <dbReference type="Pfam" id="PF00685"/>
    </source>
</evidence>
<evidence type="ECO:0000256" key="2">
    <source>
        <dbReference type="ARBA" id="ARBA00005771"/>
    </source>
</evidence>
<comment type="similarity">
    <text evidence="3">Belongs to the peptidase M13 family.</text>
</comment>
<evidence type="ECO:0000256" key="1">
    <source>
        <dbReference type="ARBA" id="ARBA00001947"/>
    </source>
</evidence>
<protein>
    <submittedName>
        <fullName evidence="15">Uncharacterized protein</fullName>
    </submittedName>
</protein>
<sequence>MCDAQITQACLRASFIFVKTGCEDRKSGVRGKTALEESLQRSTVGDFQDHLASRKKSRDRLCLAAPTAKMVVVKTVKGVKVPSYFPDDAVLSAVAYKPRPGDVFVATYPKCGTTWAQYIAYGIFHDGQPPRDLAEFFEESPYMELFGADVIEDMPGQGTIKTHLPFDKQNFSARAKYIYVARNPYDVCVSVYYHFKSEVPAQLDNVDFGHYLRHFIDGTGAYGSYLEDSLLPWYTRRNDPNVLFLTYEDLHADAKLQVKRIADMLGKAYAPTTRRTPDYTADRTPDYDTEDTSATTEEETTDTTEPSSTEEITWKTPENTWTPPPTQKTPRPRPPPKRSGTDLAALYINSSIDWQHPPCKDFYKFVCSKYTGGKSVTEKIEEYTKRTVKSMLFEMEIPLGSQSATEKAAALFLACNRLASSLTNTEVHLLKRFLSNLGLDLSDMPYDVEFDVVDRVASMSLEFGVPVFVKFGLLFSPPDITDYILETTRSSRQKQALRNKKLLYNRSSCAEHWIWMILHYTSKTYRAEDAVMLWDNAPAVVGLLMDSSRLARHDARILIGWTLLRRLLPFALGARLAEAARKWGGGEGFEADYCYELVSNVMAMAVTHQYLKTYIHRDVVTAARHVVTDLMDTLVVNMDKAAWIQEPVRTMAVQKVRNMRLQLSYPEVYNNATLVEKFYAHFPQVGSEFFTPYMTSRRLVTIRTFRGHVNARYRPSYANAFYNFDENTIKIYAGILQLPVFIFEAPAAFNYGSLGQITGHELMHAFDVRGIAYDDKLRPVNFQDTSTMKQYQDKVLCIRAAFERGTLTDAAAMDGTPGGAEWDQLQGDKNENCEDCGEGQGLQPAAESRVRSCGDEQVVGDYQEETALQDERQCCVVAQGERRVDESDGDSRQITVFLDLRVAFTPAKIRRAIAFVVMWGRFQTPLTAETFGGSKYIVCPARTLPDLYGSKTCAIPPWGREASGCSTDHLLGACARVSEALAVEEQGQPIQMKREYGPPMQTLLLESAFAAFVWMCALYVAALVTITVFDIFLDAVSDVFTLYTSYKRQRSTGAAIRTEALHEAVQKCLKNRERTLVGAAMQNFA</sequence>
<dbReference type="PANTHER" id="PTHR11783">
    <property type="entry name" value="SULFOTRANSFERASE SULT"/>
    <property type="match status" value="1"/>
</dbReference>
<proteinExistence type="inferred from homology"/>
<comment type="caution">
    <text evidence="15">The sequence shown here is derived from an EMBL/GenBank/DDBJ whole genome shotgun (WGS) entry which is preliminary data.</text>
</comment>
<evidence type="ECO:0000256" key="3">
    <source>
        <dbReference type="ARBA" id="ARBA00007357"/>
    </source>
</evidence>
<dbReference type="SUPFAM" id="SSF55486">
    <property type="entry name" value="Metalloproteases ('zincins'), catalytic domain"/>
    <property type="match status" value="1"/>
</dbReference>
<gene>
    <name evidence="15" type="ORF">V5799_009991</name>
</gene>
<organism evidence="15 16">
    <name type="scientific">Amblyomma americanum</name>
    <name type="common">Lone star tick</name>
    <dbReference type="NCBI Taxonomy" id="6943"/>
    <lineage>
        <taxon>Eukaryota</taxon>
        <taxon>Metazoa</taxon>
        <taxon>Ecdysozoa</taxon>
        <taxon>Arthropoda</taxon>
        <taxon>Chelicerata</taxon>
        <taxon>Arachnida</taxon>
        <taxon>Acari</taxon>
        <taxon>Parasitiformes</taxon>
        <taxon>Ixodida</taxon>
        <taxon>Ixodoidea</taxon>
        <taxon>Ixodidae</taxon>
        <taxon>Amblyomminae</taxon>
        <taxon>Amblyomma</taxon>
    </lineage>
</organism>
<evidence type="ECO:0000256" key="8">
    <source>
        <dbReference type="ARBA" id="ARBA00022833"/>
    </source>
</evidence>
<keyword evidence="11" id="KW-0812">Transmembrane</keyword>
<feature type="region of interest" description="Disordered" evidence="10">
    <location>
        <begin position="272"/>
        <end position="341"/>
    </location>
</feature>
<keyword evidence="4" id="KW-0645">Protease</keyword>
<comment type="cofactor">
    <cofactor evidence="1">
        <name>Zn(2+)</name>
        <dbReference type="ChEBI" id="CHEBI:29105"/>
    </cofactor>
</comment>
<evidence type="ECO:0000259" key="14">
    <source>
        <dbReference type="Pfam" id="PF05649"/>
    </source>
</evidence>
<dbReference type="GO" id="GO:0008146">
    <property type="term" value="F:sulfotransferase activity"/>
    <property type="evidence" value="ECO:0007669"/>
    <property type="project" value="InterPro"/>
</dbReference>
<keyword evidence="5" id="KW-0808">Transferase</keyword>
<feature type="transmembrane region" description="Helical" evidence="11">
    <location>
        <begin position="1008"/>
        <end position="1033"/>
    </location>
</feature>
<feature type="domain" description="Peptidase M13 N-terminal" evidence="14">
    <location>
        <begin position="559"/>
        <end position="666"/>
    </location>
</feature>
<dbReference type="Pfam" id="PF05649">
    <property type="entry name" value="Peptidase_M13_N"/>
    <property type="match status" value="1"/>
</dbReference>
<dbReference type="Pfam" id="PF01431">
    <property type="entry name" value="Peptidase_M13"/>
    <property type="match status" value="1"/>
</dbReference>
<keyword evidence="11" id="KW-0472">Membrane</keyword>
<evidence type="ECO:0000313" key="16">
    <source>
        <dbReference type="Proteomes" id="UP001321473"/>
    </source>
</evidence>
<reference evidence="15 16" key="1">
    <citation type="journal article" date="2023" name="Arcadia Sci">
        <title>De novo assembly of a long-read Amblyomma americanum tick genome.</title>
        <authorList>
            <person name="Chou S."/>
            <person name="Poskanzer K.E."/>
            <person name="Rollins M."/>
            <person name="Thuy-Boun P.S."/>
        </authorList>
    </citation>
    <scope>NUCLEOTIDE SEQUENCE [LARGE SCALE GENOMIC DNA]</scope>
    <source>
        <strain evidence="15">F_SG_1</strain>
        <tissue evidence="15">Salivary glands</tissue>
    </source>
</reference>
<keyword evidence="7" id="KW-0378">Hydrolase</keyword>
<accession>A0AAQ4F9B5</accession>
<evidence type="ECO:0000256" key="7">
    <source>
        <dbReference type="ARBA" id="ARBA00022801"/>
    </source>
</evidence>
<evidence type="ECO:0000256" key="5">
    <source>
        <dbReference type="ARBA" id="ARBA00022679"/>
    </source>
</evidence>
<dbReference type="PROSITE" id="PS51885">
    <property type="entry name" value="NEPRILYSIN"/>
    <property type="match status" value="1"/>
</dbReference>
<keyword evidence="9" id="KW-0482">Metalloprotease</keyword>
<feature type="domain" description="Sulfotransferase" evidence="12">
    <location>
        <begin position="101"/>
        <end position="269"/>
    </location>
</feature>
<dbReference type="GO" id="GO:0006508">
    <property type="term" value="P:proteolysis"/>
    <property type="evidence" value="ECO:0007669"/>
    <property type="project" value="UniProtKB-KW"/>
</dbReference>
<dbReference type="SUPFAM" id="SSF52540">
    <property type="entry name" value="P-loop containing nucleoside triphosphate hydrolases"/>
    <property type="match status" value="1"/>
</dbReference>
<dbReference type="InterPro" id="IPR027417">
    <property type="entry name" value="P-loop_NTPase"/>
</dbReference>
<keyword evidence="11" id="KW-1133">Transmembrane helix</keyword>
<keyword evidence="8" id="KW-0862">Zinc</keyword>
<dbReference type="InterPro" id="IPR042089">
    <property type="entry name" value="Peptidase_M13_dom_2"/>
</dbReference>
<evidence type="ECO:0000256" key="10">
    <source>
        <dbReference type="SAM" id="MobiDB-lite"/>
    </source>
</evidence>
<feature type="domain" description="Peptidase M13 C-terminal" evidence="13">
    <location>
        <begin position="719"/>
        <end position="811"/>
    </location>
</feature>
<evidence type="ECO:0000256" key="9">
    <source>
        <dbReference type="ARBA" id="ARBA00023049"/>
    </source>
</evidence>
<keyword evidence="16" id="KW-1185">Reference proteome</keyword>
<dbReference type="Pfam" id="PF00685">
    <property type="entry name" value="Sulfotransfer_1"/>
    <property type="match status" value="1"/>
</dbReference>
<feature type="compositionally biased region" description="Acidic residues" evidence="10">
    <location>
        <begin position="287"/>
        <end position="302"/>
    </location>
</feature>
<dbReference type="PRINTS" id="PR00786">
    <property type="entry name" value="NEPRILYSIN"/>
</dbReference>
<name>A0AAQ4F9B5_AMBAM</name>
<dbReference type="InterPro" id="IPR024079">
    <property type="entry name" value="MetalloPept_cat_dom_sf"/>
</dbReference>
<comment type="similarity">
    <text evidence="2">Belongs to the sulfotransferase 1 family.</text>
</comment>
<dbReference type="Gene3D" id="1.10.1380.10">
    <property type="entry name" value="Neutral endopeptidase , domain2"/>
    <property type="match status" value="2"/>
</dbReference>
<dbReference type="InterPro" id="IPR008753">
    <property type="entry name" value="Peptidase_M13_N"/>
</dbReference>
<dbReference type="InterPro" id="IPR000863">
    <property type="entry name" value="Sulfotransferase_dom"/>
</dbReference>
<dbReference type="EMBL" id="JARKHS020005335">
    <property type="protein sequence ID" value="KAK8783646.1"/>
    <property type="molecule type" value="Genomic_DNA"/>
</dbReference>
<evidence type="ECO:0000313" key="15">
    <source>
        <dbReference type="EMBL" id="KAK8783646.1"/>
    </source>
</evidence>
<dbReference type="Gene3D" id="3.40.50.300">
    <property type="entry name" value="P-loop containing nucleotide triphosphate hydrolases"/>
    <property type="match status" value="1"/>
</dbReference>
<evidence type="ECO:0000256" key="11">
    <source>
        <dbReference type="SAM" id="Phobius"/>
    </source>
</evidence>
<keyword evidence="6" id="KW-0479">Metal-binding</keyword>
<evidence type="ECO:0000256" key="4">
    <source>
        <dbReference type="ARBA" id="ARBA00022670"/>
    </source>
</evidence>
<feature type="compositionally biased region" description="Basic and acidic residues" evidence="10">
    <location>
        <begin position="275"/>
        <end position="286"/>
    </location>
</feature>
<dbReference type="Proteomes" id="UP001321473">
    <property type="component" value="Unassembled WGS sequence"/>
</dbReference>